<dbReference type="SMART" id="SM00408">
    <property type="entry name" value="IGc2"/>
    <property type="match status" value="2"/>
</dbReference>
<name>A0A6P7NUQ8_BETSP</name>
<feature type="compositionally biased region" description="Polar residues" evidence="1">
    <location>
        <begin position="332"/>
        <end position="343"/>
    </location>
</feature>
<feature type="region of interest" description="Disordered" evidence="1">
    <location>
        <begin position="315"/>
        <end position="386"/>
    </location>
</feature>
<evidence type="ECO:0000256" key="3">
    <source>
        <dbReference type="SAM" id="SignalP"/>
    </source>
</evidence>
<keyword evidence="2" id="KW-0472">Membrane</keyword>
<evidence type="ECO:0000256" key="1">
    <source>
        <dbReference type="SAM" id="MobiDB-lite"/>
    </source>
</evidence>
<feature type="compositionally biased region" description="Low complexity" evidence="1">
    <location>
        <begin position="362"/>
        <end position="374"/>
    </location>
</feature>
<reference evidence="5" key="1">
    <citation type="submission" date="2025-08" db="UniProtKB">
        <authorList>
            <consortium name="RefSeq"/>
        </authorList>
    </citation>
    <scope>IDENTIFICATION</scope>
</reference>
<evidence type="ECO:0000256" key="2">
    <source>
        <dbReference type="SAM" id="Phobius"/>
    </source>
</evidence>
<organism evidence="4 5">
    <name type="scientific">Betta splendens</name>
    <name type="common">Siamese fighting fish</name>
    <dbReference type="NCBI Taxonomy" id="158456"/>
    <lineage>
        <taxon>Eukaryota</taxon>
        <taxon>Metazoa</taxon>
        <taxon>Chordata</taxon>
        <taxon>Craniata</taxon>
        <taxon>Vertebrata</taxon>
        <taxon>Euteleostomi</taxon>
        <taxon>Actinopterygii</taxon>
        <taxon>Neopterygii</taxon>
        <taxon>Teleostei</taxon>
        <taxon>Neoteleostei</taxon>
        <taxon>Acanthomorphata</taxon>
        <taxon>Anabantaria</taxon>
        <taxon>Anabantiformes</taxon>
        <taxon>Anabantoidei</taxon>
        <taxon>Osphronemidae</taxon>
        <taxon>Betta</taxon>
    </lineage>
</organism>
<dbReference type="Proteomes" id="UP000515150">
    <property type="component" value="Chromosome 11"/>
</dbReference>
<evidence type="ECO:0000313" key="4">
    <source>
        <dbReference type="Proteomes" id="UP000515150"/>
    </source>
</evidence>
<accession>A0A6P7NUQ8</accession>
<protein>
    <submittedName>
        <fullName evidence="5">Uncharacterized protein LOC114866137 isoform X1</fullName>
    </submittedName>
</protein>
<feature type="signal peptide" evidence="3">
    <location>
        <begin position="1"/>
        <end position="22"/>
    </location>
</feature>
<feature type="transmembrane region" description="Helical" evidence="2">
    <location>
        <begin position="248"/>
        <end position="272"/>
    </location>
</feature>
<sequence length="386" mass="42997">MEMLSVFSFCYIWFLQIVPIGCHENSTGLYAGSSGPADRLFSPALLRVLVPEEHHLCLRCGGFHGSDVVWTRQNREILTGSGDAGRRRRVLSDGLLCLQQLDDSDSGQYRCDGRLVAELQVLTGSTFVVTAGWTLLLPCSPPHKAKQRWFHRRRGGRREPVFTRFRNGTVRPERDGNRLSFGNDALQILDLQPEDAGEYQCGELQVRVIVLLDPTRISTSSATTASFVVMETDEFGTKRKDQKRLENALLLAAVAGLGMMSLLLAALCAVQANVKCRRVKRSRHRGGGWTHPLPEALLLLWMLIFQYSSFQQREAKTPTCSPGPQAAHKLSTRSLRASPSTTRLWADRTGGSEPAGRRRIRTTVSSTRPSSPYPEHVETRVVTEPT</sequence>
<dbReference type="InterPro" id="IPR013783">
    <property type="entry name" value="Ig-like_fold"/>
</dbReference>
<gene>
    <name evidence="5" type="primary">LOC114866137</name>
</gene>
<dbReference type="GeneID" id="114866137"/>
<feature type="chain" id="PRO_5043433870" evidence="3">
    <location>
        <begin position="23"/>
        <end position="386"/>
    </location>
</feature>
<keyword evidence="2" id="KW-0812">Transmembrane</keyword>
<dbReference type="RefSeq" id="XP_029023672.1">
    <property type="nucleotide sequence ID" value="XM_029167839.3"/>
</dbReference>
<dbReference type="AlphaFoldDB" id="A0A6P7NUQ8"/>
<dbReference type="SUPFAM" id="SSF48726">
    <property type="entry name" value="Immunoglobulin"/>
    <property type="match status" value="2"/>
</dbReference>
<evidence type="ECO:0000313" key="5">
    <source>
        <dbReference type="RefSeq" id="XP_029023672.1"/>
    </source>
</evidence>
<dbReference type="InterPro" id="IPR007110">
    <property type="entry name" value="Ig-like_dom"/>
</dbReference>
<dbReference type="OrthoDB" id="8777224at2759"/>
<feature type="compositionally biased region" description="Basic and acidic residues" evidence="1">
    <location>
        <begin position="375"/>
        <end position="386"/>
    </location>
</feature>
<dbReference type="PROSITE" id="PS50835">
    <property type="entry name" value="IG_LIKE"/>
    <property type="match status" value="1"/>
</dbReference>
<dbReference type="InterPro" id="IPR003598">
    <property type="entry name" value="Ig_sub2"/>
</dbReference>
<proteinExistence type="predicted"/>
<dbReference type="SMART" id="SM00409">
    <property type="entry name" value="IG"/>
    <property type="match status" value="2"/>
</dbReference>
<dbReference type="KEGG" id="bspl:114866137"/>
<keyword evidence="3" id="KW-0732">Signal</keyword>
<dbReference type="InterPro" id="IPR036179">
    <property type="entry name" value="Ig-like_dom_sf"/>
</dbReference>
<dbReference type="Gene3D" id="2.60.40.10">
    <property type="entry name" value="Immunoglobulins"/>
    <property type="match status" value="2"/>
</dbReference>
<dbReference type="InParanoid" id="A0A6P7NUQ8"/>
<dbReference type="InterPro" id="IPR003599">
    <property type="entry name" value="Ig_sub"/>
</dbReference>
<keyword evidence="4" id="KW-1185">Reference proteome</keyword>
<keyword evidence="2" id="KW-1133">Transmembrane helix</keyword>